<dbReference type="PROSITE" id="PS00690">
    <property type="entry name" value="DEAH_ATP_HELICASE"/>
    <property type="match status" value="1"/>
</dbReference>
<evidence type="ECO:0008006" key="5">
    <source>
        <dbReference type="Google" id="ProtNLM"/>
    </source>
</evidence>
<dbReference type="SUPFAM" id="SSF52540">
    <property type="entry name" value="P-loop containing nucleoside triphosphate hydrolases"/>
    <property type="match status" value="2"/>
</dbReference>
<accession>A0A836CIA5</accession>
<gene>
    <name evidence="3" type="ORF">JKP88DRAFT_240887</name>
</gene>
<dbReference type="InterPro" id="IPR027417">
    <property type="entry name" value="P-loop_NTPase"/>
</dbReference>
<proteinExistence type="predicted"/>
<keyword evidence="4" id="KW-1185">Reference proteome</keyword>
<protein>
    <recommendedName>
        <fullName evidence="5">Helicase ATP-binding domain-containing protein</fullName>
    </recommendedName>
</protein>
<evidence type="ECO:0000313" key="4">
    <source>
        <dbReference type="Proteomes" id="UP000664859"/>
    </source>
</evidence>
<evidence type="ECO:0000256" key="2">
    <source>
        <dbReference type="SAM" id="MobiDB-lite"/>
    </source>
</evidence>
<dbReference type="AlphaFoldDB" id="A0A836CIA5"/>
<name>A0A836CIA5_9STRA</name>
<dbReference type="GO" id="GO:0016787">
    <property type="term" value="F:hydrolase activity"/>
    <property type="evidence" value="ECO:0007669"/>
    <property type="project" value="UniProtKB-KW"/>
</dbReference>
<feature type="compositionally biased region" description="Basic residues" evidence="2">
    <location>
        <begin position="423"/>
        <end position="432"/>
    </location>
</feature>
<keyword evidence="1" id="KW-0378">Hydrolase</keyword>
<feature type="region of interest" description="Disordered" evidence="2">
    <location>
        <begin position="423"/>
        <end position="474"/>
    </location>
</feature>
<evidence type="ECO:0000313" key="3">
    <source>
        <dbReference type="EMBL" id="KAG5186278.1"/>
    </source>
</evidence>
<organism evidence="3 4">
    <name type="scientific">Tribonema minus</name>
    <dbReference type="NCBI Taxonomy" id="303371"/>
    <lineage>
        <taxon>Eukaryota</taxon>
        <taxon>Sar</taxon>
        <taxon>Stramenopiles</taxon>
        <taxon>Ochrophyta</taxon>
        <taxon>PX clade</taxon>
        <taxon>Xanthophyceae</taxon>
        <taxon>Tribonematales</taxon>
        <taxon>Tribonemataceae</taxon>
        <taxon>Tribonema</taxon>
    </lineage>
</organism>
<reference evidence="3" key="1">
    <citation type="submission" date="2021-02" db="EMBL/GenBank/DDBJ databases">
        <title>First Annotated Genome of the Yellow-green Alga Tribonema minus.</title>
        <authorList>
            <person name="Mahan K.M."/>
        </authorList>
    </citation>
    <scope>NUCLEOTIDE SEQUENCE</scope>
    <source>
        <strain evidence="3">UTEX B ZZ1240</strain>
    </source>
</reference>
<dbReference type="Gene3D" id="3.40.50.300">
    <property type="entry name" value="P-loop containing nucleotide triphosphate hydrolases"/>
    <property type="match status" value="1"/>
</dbReference>
<evidence type="ECO:0000256" key="1">
    <source>
        <dbReference type="ARBA" id="ARBA00022801"/>
    </source>
</evidence>
<dbReference type="InterPro" id="IPR002464">
    <property type="entry name" value="DNA/RNA_helicase_DEAH_CS"/>
</dbReference>
<dbReference type="EMBL" id="JAFCMP010000112">
    <property type="protein sequence ID" value="KAG5186278.1"/>
    <property type="molecule type" value="Genomic_DNA"/>
</dbReference>
<sequence>MATLDLAHQRELERAYIEWIRDLEQREIELDRAGLQIINDKWLTMAEKEMTAVDAAREQIFNSLSKKARDELKSRERELERTVEVALRGDARYSSLLSEIESDKNRITKGKKALGDERAVVDRNGTRLAQVCQEDEQKLFQQTILTLEVGLHHKEEQLHNMTSLAIAEEHARLLDERIKAAHASSDQLTAEVREALSQLTVLIRDVNASVASARRAVHTALECLAQITVDVADLVHTYSQTVHRLADEFETMTVDRVHQQGSPEFFLMLARALQTLPKLQKRAVLESRCGRERKIDYKRMTYDSGSDAYDGAYDSDEEERANDGKLYPFQPEVYQRAVSAMSEPSWGMNLLMYWGPGSGKTCAILLGLQKAAQHYLHHPPRDADGAVVEAGALVLMQNTAGLEKYFGEINKFCTDKNDMKGMRLRQVPRPKFKGGDDDDEEDTATPHSLRSATNRRLRGGSTHSKPTTNPYRNSHEWSFVTKDTSRVVLRVIVHKMSSPLLVAGDWRKGPLKPQKPPAGISYWELPRVGCVIVDEAHNLFDTSQMKTSQHSNHATKFIEQMKARPDIWRLLSTGTPVADSDSFAKLEVLLDFLRHPSPPGAQVLSETPMCAHDASPPGGTKMTDIDALEAAAKNSKQINAADALKKYGAERAARKRWFYQKDDGDYAWLPCAEHTFKQMTYGYVSHVNMEADATAFPQFGVQWGGTRYPKGIVHAKFRMVGTFGTPEAAVTKGKRKKAQFIPADAEFEIFGLQRHRKGLVGAGAIPADDPLKKPQLFELPRKYTDRWTDSEIDAYLISLNTDRTNACRYMILGDETLIKSSLRFFNAPCNKAGDYIRIVMGLSTVKEQVTISDTHFVHLLQAPTSATMMNQVIRRVARRCSMSNIEPVDKWMVTIVIYHTPDSTYEAKWLIKSMSAANTPVELAYRALQSTAVDCALYSAMTGITCDSHEIQPTQTYCLYPRGGAQRLIKMVTGADGTMYSEPDCVNDEGIPGGLLEYDVWDELLYQLLSKSSRYVPRPIPPEEAPDLIRRFPDTVRSNMRVGIWVEEGQQPKLTFARDVRPEVLARWIDATSDHVGNSVLYLLKAKRDGADQKSVHALERKAKPYVTRVDADVRMRDSLEAKFAALHTMRGEFACDIDSLKSASLRVDTAGRAAQQLVERNARYI</sequence>
<comment type="caution">
    <text evidence="3">The sequence shown here is derived from an EMBL/GenBank/DDBJ whole genome shotgun (WGS) entry which is preliminary data.</text>
</comment>
<feature type="compositionally biased region" description="Polar residues" evidence="2">
    <location>
        <begin position="461"/>
        <end position="472"/>
    </location>
</feature>
<dbReference type="Proteomes" id="UP000664859">
    <property type="component" value="Unassembled WGS sequence"/>
</dbReference>